<dbReference type="SUPFAM" id="SSF51735">
    <property type="entry name" value="NAD(P)-binding Rossmann-fold domains"/>
    <property type="match status" value="1"/>
</dbReference>
<dbReference type="GeneID" id="300654807"/>
<dbReference type="InterPro" id="IPR036291">
    <property type="entry name" value="NAD(P)-bd_dom_sf"/>
</dbReference>
<dbReference type="EMBL" id="WXYQ01000006">
    <property type="protein sequence ID" value="NBG96096.1"/>
    <property type="molecule type" value="Genomic_DNA"/>
</dbReference>
<evidence type="ECO:0000313" key="3">
    <source>
        <dbReference type="Proteomes" id="UP000470384"/>
    </source>
</evidence>
<dbReference type="AlphaFoldDB" id="A0A845QD11"/>
<dbReference type="Proteomes" id="UP000470384">
    <property type="component" value="Unassembled WGS sequence"/>
</dbReference>
<sequence>MSAHPFDLTGRVALVTGAARGLGLEMARALAGAGAHVAIGGRDAETLHATAERLTAEDLKVQPLCFDPGDLAAARKAVQHLVDTDGGIDILLNNAAARDRRDLFAFEEQAIADLIHVDLIAPFELSRMAARHMVGKGRGRIINVTSIGAHISLKGDPVYGMAKGGLATATRALAAELGPHGITVNAICPGFFATEFNAPLVEVEAITQMPRDRSSLGRWGEPQEIGGAAVFLASDAASYVTGHTLAVDGGYMSHY</sequence>
<proteinExistence type="inferred from homology"/>
<dbReference type="PRINTS" id="PR00081">
    <property type="entry name" value="GDHRDH"/>
</dbReference>
<keyword evidence="3" id="KW-1185">Reference proteome</keyword>
<gene>
    <name evidence="2" type="ORF">GTQ45_10170</name>
</gene>
<protein>
    <submittedName>
        <fullName evidence="2">SDR family oxidoreductase</fullName>
    </submittedName>
</protein>
<organism evidence="2 3">
    <name type="scientific">Pyruvatibacter mobilis</name>
    <dbReference type="NCBI Taxonomy" id="1712261"/>
    <lineage>
        <taxon>Bacteria</taxon>
        <taxon>Pseudomonadati</taxon>
        <taxon>Pseudomonadota</taxon>
        <taxon>Alphaproteobacteria</taxon>
        <taxon>Hyphomicrobiales</taxon>
        <taxon>Parvibaculaceae</taxon>
        <taxon>Pyruvatibacter</taxon>
    </lineage>
</organism>
<dbReference type="InterPro" id="IPR050259">
    <property type="entry name" value="SDR"/>
</dbReference>
<dbReference type="NCBIfam" id="NF004778">
    <property type="entry name" value="PRK06124.1"/>
    <property type="match status" value="1"/>
</dbReference>
<evidence type="ECO:0000313" key="2">
    <source>
        <dbReference type="EMBL" id="NBG96096.1"/>
    </source>
</evidence>
<dbReference type="RefSeq" id="WP_160588046.1">
    <property type="nucleotide sequence ID" value="NZ_BMHN01000001.1"/>
</dbReference>
<dbReference type="InterPro" id="IPR002347">
    <property type="entry name" value="SDR_fam"/>
</dbReference>
<comment type="similarity">
    <text evidence="1">Belongs to the short-chain dehydrogenases/reductases (SDR) family.</text>
</comment>
<accession>A0A845QD11</accession>
<dbReference type="PANTHER" id="PTHR42879:SF2">
    <property type="entry name" value="3-OXOACYL-[ACYL-CARRIER-PROTEIN] REDUCTASE FABG"/>
    <property type="match status" value="1"/>
</dbReference>
<evidence type="ECO:0000256" key="1">
    <source>
        <dbReference type="ARBA" id="ARBA00006484"/>
    </source>
</evidence>
<dbReference type="FunFam" id="3.40.50.720:FF:000084">
    <property type="entry name" value="Short-chain dehydrogenase reductase"/>
    <property type="match status" value="1"/>
</dbReference>
<name>A0A845QD11_9HYPH</name>
<reference evidence="2 3" key="1">
    <citation type="journal article" date="2016" name="Int. J. Syst. Evol. Microbiol.">
        <title>Pyruvatibacter mobilis gen. nov., sp. nov., a marine bacterium from the culture broth of Picochlorum sp. 122.</title>
        <authorList>
            <person name="Wang G."/>
            <person name="Tang M."/>
            <person name="Wu H."/>
            <person name="Dai S."/>
            <person name="Li T."/>
            <person name="Chen C."/>
            <person name="He H."/>
            <person name="Fan J."/>
            <person name="Xiang W."/>
            <person name="Li X."/>
        </authorList>
    </citation>
    <scope>NUCLEOTIDE SEQUENCE [LARGE SCALE GENOMIC DNA]</scope>
    <source>
        <strain evidence="2 3">GYP-11</strain>
    </source>
</reference>
<dbReference type="PANTHER" id="PTHR42879">
    <property type="entry name" value="3-OXOACYL-(ACYL-CARRIER-PROTEIN) REDUCTASE"/>
    <property type="match status" value="1"/>
</dbReference>
<dbReference type="OrthoDB" id="286404at2"/>
<dbReference type="Pfam" id="PF13561">
    <property type="entry name" value="adh_short_C2"/>
    <property type="match status" value="1"/>
</dbReference>
<dbReference type="Gene3D" id="3.40.50.720">
    <property type="entry name" value="NAD(P)-binding Rossmann-like Domain"/>
    <property type="match status" value="1"/>
</dbReference>
<dbReference type="PRINTS" id="PR00080">
    <property type="entry name" value="SDRFAMILY"/>
</dbReference>
<comment type="caution">
    <text evidence="2">The sequence shown here is derived from an EMBL/GenBank/DDBJ whole genome shotgun (WGS) entry which is preliminary data.</text>
</comment>